<dbReference type="SMART" id="SM00220">
    <property type="entry name" value="S_TKc"/>
    <property type="match status" value="1"/>
</dbReference>
<dbReference type="PROSITE" id="PS00108">
    <property type="entry name" value="PROTEIN_KINASE_ST"/>
    <property type="match status" value="1"/>
</dbReference>
<organism evidence="2 3">
    <name type="scientific">Parelaphostrongylus tenuis</name>
    <name type="common">Meningeal worm</name>
    <dbReference type="NCBI Taxonomy" id="148309"/>
    <lineage>
        <taxon>Eukaryota</taxon>
        <taxon>Metazoa</taxon>
        <taxon>Ecdysozoa</taxon>
        <taxon>Nematoda</taxon>
        <taxon>Chromadorea</taxon>
        <taxon>Rhabditida</taxon>
        <taxon>Rhabditina</taxon>
        <taxon>Rhabditomorpha</taxon>
        <taxon>Strongyloidea</taxon>
        <taxon>Metastrongylidae</taxon>
        <taxon>Parelaphostrongylus</taxon>
    </lineage>
</organism>
<dbReference type="Gene3D" id="3.30.200.20">
    <property type="entry name" value="Phosphorylase Kinase, domain 1"/>
    <property type="match status" value="1"/>
</dbReference>
<comment type="caution">
    <text evidence="2">The sequence shown here is derived from an EMBL/GenBank/DDBJ whole genome shotgun (WGS) entry which is preliminary data.</text>
</comment>
<dbReference type="InterPro" id="IPR008271">
    <property type="entry name" value="Ser/Thr_kinase_AS"/>
</dbReference>
<accession>A0AAD5QQ09</accession>
<sequence>MSFFGKMKNLFRTSTVEESRRSLPSIIEVNVNPKDFWEIVGELGDGAFGKAIEVQEGEQLEDFLVEIDILTSCKHRNIVKLYACFFFENKLHIHCEAIAFLHEQNVIHRDLKAGNILLTSDGVVKLADFGVSAKLKDRNEKRDTFIGTPYWMAPEVMMCETFKDQPYDTRSDIWSFRNNAD</sequence>
<dbReference type="AlphaFoldDB" id="A0AAD5QQ09"/>
<gene>
    <name evidence="2" type="ORF">KIN20_011668</name>
</gene>
<name>A0AAD5QQ09_PARTN</name>
<dbReference type="GO" id="GO:0004672">
    <property type="term" value="F:protein kinase activity"/>
    <property type="evidence" value="ECO:0007669"/>
    <property type="project" value="InterPro"/>
</dbReference>
<dbReference type="PANTHER" id="PTHR46538">
    <property type="entry name" value="PROTEIN KINASE DOMAIN-CONTAINING PROTEIN"/>
    <property type="match status" value="1"/>
</dbReference>
<dbReference type="Pfam" id="PF00069">
    <property type="entry name" value="Pkinase"/>
    <property type="match status" value="1"/>
</dbReference>
<dbReference type="GO" id="GO:0005524">
    <property type="term" value="F:ATP binding"/>
    <property type="evidence" value="ECO:0007669"/>
    <property type="project" value="InterPro"/>
</dbReference>
<evidence type="ECO:0000259" key="1">
    <source>
        <dbReference type="PROSITE" id="PS50011"/>
    </source>
</evidence>
<dbReference type="PANTHER" id="PTHR46538:SF3">
    <property type="entry name" value="PROTEIN KINASE DOMAIN-CONTAINING PROTEIN"/>
    <property type="match status" value="1"/>
</dbReference>
<keyword evidence="3" id="KW-1185">Reference proteome</keyword>
<proteinExistence type="predicted"/>
<evidence type="ECO:0000313" key="3">
    <source>
        <dbReference type="Proteomes" id="UP001196413"/>
    </source>
</evidence>
<dbReference type="InterPro" id="IPR011009">
    <property type="entry name" value="Kinase-like_dom_sf"/>
</dbReference>
<reference evidence="2" key="1">
    <citation type="submission" date="2021-06" db="EMBL/GenBank/DDBJ databases">
        <title>Parelaphostrongylus tenuis whole genome reference sequence.</title>
        <authorList>
            <person name="Garwood T.J."/>
            <person name="Larsen P.A."/>
            <person name="Fountain-Jones N.M."/>
            <person name="Garbe J.R."/>
            <person name="Macchietto M.G."/>
            <person name="Kania S.A."/>
            <person name="Gerhold R.W."/>
            <person name="Richards J.E."/>
            <person name="Wolf T.M."/>
        </authorList>
    </citation>
    <scope>NUCLEOTIDE SEQUENCE</scope>
    <source>
        <strain evidence="2">MNPRO001-30</strain>
        <tissue evidence="2">Meninges</tissue>
    </source>
</reference>
<dbReference type="EMBL" id="JAHQIW010002143">
    <property type="protein sequence ID" value="KAJ1354671.1"/>
    <property type="molecule type" value="Genomic_DNA"/>
</dbReference>
<protein>
    <recommendedName>
        <fullName evidence="1">Protein kinase domain-containing protein</fullName>
    </recommendedName>
</protein>
<dbReference type="InterPro" id="IPR051585">
    <property type="entry name" value="STE20_Ser/Thr_Kinases"/>
</dbReference>
<dbReference type="InterPro" id="IPR000719">
    <property type="entry name" value="Prot_kinase_dom"/>
</dbReference>
<dbReference type="Gene3D" id="1.10.510.10">
    <property type="entry name" value="Transferase(Phosphotransferase) domain 1"/>
    <property type="match status" value="1"/>
</dbReference>
<feature type="domain" description="Protein kinase" evidence="1">
    <location>
        <begin position="1"/>
        <end position="181"/>
    </location>
</feature>
<dbReference type="Proteomes" id="UP001196413">
    <property type="component" value="Unassembled WGS sequence"/>
</dbReference>
<evidence type="ECO:0000313" key="2">
    <source>
        <dbReference type="EMBL" id="KAJ1354671.1"/>
    </source>
</evidence>
<dbReference type="PROSITE" id="PS50011">
    <property type="entry name" value="PROTEIN_KINASE_DOM"/>
    <property type="match status" value="1"/>
</dbReference>
<dbReference type="SUPFAM" id="SSF56112">
    <property type="entry name" value="Protein kinase-like (PK-like)"/>
    <property type="match status" value="1"/>
</dbReference>